<evidence type="ECO:0000259" key="3">
    <source>
        <dbReference type="SMART" id="SM00690"/>
    </source>
</evidence>
<feature type="compositionally biased region" description="Low complexity" evidence="1">
    <location>
        <begin position="240"/>
        <end position="266"/>
    </location>
</feature>
<feature type="chain" id="PRO_5043392528" evidence="2">
    <location>
        <begin position="28"/>
        <end position="396"/>
    </location>
</feature>
<organism evidence="4 5">
    <name type="scientific">Drosophila madeirensis</name>
    <name type="common">Fruit fly</name>
    <dbReference type="NCBI Taxonomy" id="30013"/>
    <lineage>
        <taxon>Eukaryota</taxon>
        <taxon>Metazoa</taxon>
        <taxon>Ecdysozoa</taxon>
        <taxon>Arthropoda</taxon>
        <taxon>Hexapoda</taxon>
        <taxon>Insecta</taxon>
        <taxon>Pterygota</taxon>
        <taxon>Neoptera</taxon>
        <taxon>Endopterygota</taxon>
        <taxon>Diptera</taxon>
        <taxon>Brachycera</taxon>
        <taxon>Muscomorpha</taxon>
        <taxon>Ephydroidea</taxon>
        <taxon>Drosophilidae</taxon>
        <taxon>Drosophila</taxon>
        <taxon>Sophophora</taxon>
    </lineage>
</organism>
<evidence type="ECO:0000256" key="1">
    <source>
        <dbReference type="SAM" id="MobiDB-lite"/>
    </source>
</evidence>
<evidence type="ECO:0000313" key="5">
    <source>
        <dbReference type="Proteomes" id="UP001500889"/>
    </source>
</evidence>
<feature type="signal peptide" evidence="2">
    <location>
        <begin position="1"/>
        <end position="27"/>
    </location>
</feature>
<protein>
    <submittedName>
        <fullName evidence="4">WW domain-binding protein 11</fullName>
    </submittedName>
</protein>
<evidence type="ECO:0000256" key="2">
    <source>
        <dbReference type="SAM" id="SignalP"/>
    </source>
</evidence>
<sequence>MPVALRSGYTMLGIVFLLSLSICCCSAELGYQYQQNNAPPLNSYGAAAQDYGNEAASGGAGYPTLANEHYEDHADFHKHFYAFEAPYDSSEEADQVETKLASLSQKNLQVVFIKAPENKAVVGALNALAKQTTEDKTAIYVLNKQTDSNELASQLSVLKTQHKHKPQVHFVKYRTEAEALQAAQHIQAQYGGTGSPQAPAQASSLGYYPEQQPQPEQEQEQGYYPEPQSPPPRLPPGYSPPSAQSSYLPTPSTSTSYLPTPLPQTSYLPPAPQPSYLPRPQTSYLPPAEQSSYRPPPAAGYLPSLPNYASIAQGYSAAGAGSTLGQIDLPPLPEPQQDLGSSYDDLDERSGRSLRTGFRANERRRSGSRMVFPTELTSSNYYRAQQASRRRRRAHH</sequence>
<dbReference type="GO" id="GO:0062129">
    <property type="term" value="C:chitin-based extracellular matrix"/>
    <property type="evidence" value="ECO:0007669"/>
    <property type="project" value="TreeGrafter"/>
</dbReference>
<proteinExistence type="predicted"/>
<dbReference type="Pfam" id="PF03103">
    <property type="entry name" value="DUF243"/>
    <property type="match status" value="1"/>
</dbReference>
<reference evidence="4 5" key="1">
    <citation type="submission" date="2024-02" db="EMBL/GenBank/DDBJ databases">
        <title>A chromosome-level genome assembly of Drosophila madeirensis, a fruit fly species endemic to Madeira island.</title>
        <authorList>
            <person name="Tomihara K."/>
            <person name="Llopart A."/>
            <person name="Yamamoto D."/>
        </authorList>
    </citation>
    <scope>NUCLEOTIDE SEQUENCE [LARGE SCALE GENOMIC DNA]</scope>
    <source>
        <strain evidence="4 5">RF1</strain>
    </source>
</reference>
<dbReference type="PANTHER" id="PTHR31927">
    <property type="entry name" value="FI07246P-RELATED-RELATED"/>
    <property type="match status" value="1"/>
</dbReference>
<feature type="compositionally biased region" description="Pro residues" evidence="1">
    <location>
        <begin position="227"/>
        <end position="239"/>
    </location>
</feature>
<feature type="compositionally biased region" description="Low complexity" evidence="1">
    <location>
        <begin position="206"/>
        <end position="226"/>
    </location>
</feature>
<dbReference type="AlphaFoldDB" id="A0AAU9F8V3"/>
<feature type="region of interest" description="Disordered" evidence="1">
    <location>
        <begin position="190"/>
        <end position="298"/>
    </location>
</feature>
<keyword evidence="5" id="KW-1185">Reference proteome</keyword>
<dbReference type="PANTHER" id="PTHR31927:SF2">
    <property type="entry name" value="FI07246P-RELATED"/>
    <property type="match status" value="1"/>
</dbReference>
<keyword evidence="2" id="KW-0732">Signal</keyword>
<evidence type="ECO:0000313" key="4">
    <source>
        <dbReference type="EMBL" id="BFF92109.1"/>
    </source>
</evidence>
<feature type="domain" description="DUF243" evidence="3">
    <location>
        <begin position="74"/>
        <end position="176"/>
    </location>
</feature>
<dbReference type="EMBL" id="AP029263">
    <property type="protein sequence ID" value="BFF92109.1"/>
    <property type="molecule type" value="Genomic_DNA"/>
</dbReference>
<feature type="region of interest" description="Disordered" evidence="1">
    <location>
        <begin position="326"/>
        <end position="396"/>
    </location>
</feature>
<dbReference type="Proteomes" id="UP001500889">
    <property type="component" value="Chromosome O"/>
</dbReference>
<gene>
    <name evidence="4" type="ORF">DMAD_10238</name>
</gene>
<dbReference type="GO" id="GO:0040003">
    <property type="term" value="P:chitin-based cuticle development"/>
    <property type="evidence" value="ECO:0007669"/>
    <property type="project" value="TreeGrafter"/>
</dbReference>
<feature type="compositionally biased region" description="Polar residues" evidence="1">
    <location>
        <begin position="280"/>
        <end position="293"/>
    </location>
</feature>
<accession>A0AAU9F8V3</accession>
<dbReference type="SMART" id="SM00690">
    <property type="entry name" value="DM5"/>
    <property type="match status" value="1"/>
</dbReference>
<name>A0AAU9F8V3_DROMD</name>
<dbReference type="InterPro" id="IPR004145">
    <property type="entry name" value="DUF243"/>
</dbReference>
<feature type="compositionally biased region" description="Polar residues" evidence="1">
    <location>
        <begin position="195"/>
        <end position="204"/>
    </location>
</feature>
<dbReference type="GO" id="GO:0008010">
    <property type="term" value="F:structural constituent of chitin-based larval cuticle"/>
    <property type="evidence" value="ECO:0007669"/>
    <property type="project" value="TreeGrafter"/>
</dbReference>